<protein>
    <submittedName>
        <fullName evidence="1">Transcriptional activator</fullName>
    </submittedName>
</protein>
<sequence length="522" mass="59076">MAMEMGLHRDYLPGNSDPKIKKEREARRRLWWGCYILDRTASVTSGRPLTLDEEEYDTCFPEMEEESREIPYSASLPKTPSLENTKKFILKNIELWKIYGKVTRSIYSVRSRQGYSALKLQSHIQHLFETLQDWYTTLFRDWAQLKDAENSPKNECYNFGLTLKLNYLSLIILLYRPLLPRPGSPINPFAQAYYEKCKSAAIEITNLTCAHPDAFIDLAAPFKFYPVLISFSIHLLGSSVSIADANLRAASKQHVVNYLTVMSRFYGSSPLCGKVIFGSFNVLVSSNIIPAGFVDPQWPDSLKQVAKIYFDLLSKEAVAKNRAQSSPSNKVPSPTPASQQPQFMNPTQFLQAQVFGKQSKMSSPNEHKTFTTQSDSIRPPEKNIQPIPNNPLNVFDTSHNNLLNSHQNQLFQNQNPNTLPSSVSFVQQAQPQMVAPCEPTSEQMVSHQMMLYNNLLQSQNGSSMMSFPNGQMPMPAYSAQMNPFSFPNNQLVSGGQAFGQNIDDFMWDPLYNFDFSGFNNGL</sequence>
<accession>A0ACC2T5C2</accession>
<organism evidence="1 2">
    <name type="scientific">Entomophthora muscae</name>
    <dbReference type="NCBI Taxonomy" id="34485"/>
    <lineage>
        <taxon>Eukaryota</taxon>
        <taxon>Fungi</taxon>
        <taxon>Fungi incertae sedis</taxon>
        <taxon>Zoopagomycota</taxon>
        <taxon>Entomophthoromycotina</taxon>
        <taxon>Entomophthoromycetes</taxon>
        <taxon>Entomophthorales</taxon>
        <taxon>Entomophthoraceae</taxon>
        <taxon>Entomophthora</taxon>
    </lineage>
</organism>
<dbReference type="Proteomes" id="UP001165960">
    <property type="component" value="Unassembled WGS sequence"/>
</dbReference>
<evidence type="ECO:0000313" key="1">
    <source>
        <dbReference type="EMBL" id="KAJ9069747.1"/>
    </source>
</evidence>
<name>A0ACC2T5C2_9FUNG</name>
<keyword evidence="2" id="KW-1185">Reference proteome</keyword>
<proteinExistence type="predicted"/>
<reference evidence="1" key="1">
    <citation type="submission" date="2022-04" db="EMBL/GenBank/DDBJ databases">
        <title>Genome of the entomopathogenic fungus Entomophthora muscae.</title>
        <authorList>
            <person name="Elya C."/>
            <person name="Lovett B.R."/>
            <person name="Lee E."/>
            <person name="Macias A.M."/>
            <person name="Hajek A.E."/>
            <person name="De Bivort B.L."/>
            <person name="Kasson M.T."/>
            <person name="De Fine Licht H.H."/>
            <person name="Stajich J.E."/>
        </authorList>
    </citation>
    <scope>NUCLEOTIDE SEQUENCE</scope>
    <source>
        <strain evidence="1">Berkeley</strain>
    </source>
</reference>
<evidence type="ECO:0000313" key="2">
    <source>
        <dbReference type="Proteomes" id="UP001165960"/>
    </source>
</evidence>
<gene>
    <name evidence="1" type="primary">PUT3</name>
    <name evidence="1" type="ORF">DSO57_1015431</name>
</gene>
<comment type="caution">
    <text evidence="1">The sequence shown here is derived from an EMBL/GenBank/DDBJ whole genome shotgun (WGS) entry which is preliminary data.</text>
</comment>
<dbReference type="EMBL" id="QTSX02003611">
    <property type="protein sequence ID" value="KAJ9069747.1"/>
    <property type="molecule type" value="Genomic_DNA"/>
</dbReference>